<evidence type="ECO:0008006" key="4">
    <source>
        <dbReference type="Google" id="ProtNLM"/>
    </source>
</evidence>
<reference evidence="2 3" key="1">
    <citation type="submission" date="2014-11" db="EMBL/GenBank/DDBJ databases">
        <authorList>
            <person name="Zhu J."/>
            <person name="Qi W."/>
            <person name="Song R."/>
        </authorList>
    </citation>
    <scope>NUCLEOTIDE SEQUENCE [LARGE SCALE GENOMIC DNA]</scope>
</reference>
<protein>
    <recommendedName>
        <fullName evidence="4">E2F-associated phosphoprotein</fullName>
    </recommendedName>
</protein>
<dbReference type="InterPro" id="IPR019370">
    <property type="entry name" value="E2F-assoc_phosphoprotein"/>
</dbReference>
<dbReference type="EMBL" id="CDMY01000091">
    <property type="protein sequence ID" value="CEL92608.1"/>
    <property type="molecule type" value="Genomic_DNA"/>
</dbReference>
<organism evidence="2 3">
    <name type="scientific">Vitrella brassicaformis (strain CCMP3155)</name>
    <dbReference type="NCBI Taxonomy" id="1169540"/>
    <lineage>
        <taxon>Eukaryota</taxon>
        <taxon>Sar</taxon>
        <taxon>Alveolata</taxon>
        <taxon>Colpodellida</taxon>
        <taxon>Vitrellaceae</taxon>
        <taxon>Vitrella</taxon>
    </lineage>
</organism>
<feature type="region of interest" description="Disordered" evidence="1">
    <location>
        <begin position="1"/>
        <end position="124"/>
    </location>
</feature>
<feature type="compositionally biased region" description="Acidic residues" evidence="1">
    <location>
        <begin position="62"/>
        <end position="73"/>
    </location>
</feature>
<dbReference type="OMA" id="DEDATWV"/>
<gene>
    <name evidence="2" type="ORF">Vbra_6886</name>
</gene>
<feature type="region of interest" description="Disordered" evidence="1">
    <location>
        <begin position="201"/>
        <end position="222"/>
    </location>
</feature>
<dbReference type="AlphaFoldDB" id="A0A0G4EAY1"/>
<dbReference type="FunCoup" id="A0A0G4EAY1">
    <property type="interactions" value="249"/>
</dbReference>
<dbReference type="PANTHER" id="PTHR15967:SF0">
    <property type="entry name" value="E2F-ASSOCIATED PHOSPHOPROTEIN"/>
    <property type="match status" value="1"/>
</dbReference>
<sequence length="254" mass="28258">MLPRPPDDEDEWDPTKTETKGSAQGTKGGVMRVDLASGNIRLQPHFNPWQPSEEAPIQGGDELYDPDADDEDATWVQTHLRHGIPRTSDEPPPDDEPPDANQEAQEEEAERQDNAMAEDENGDRDETMASVFEEHRERLPWKLAQKARREAASASDGVLNCMGCFTPLCYQSQRHEKYAHQYRAIEAVHCRIDPSHILNPASLTLKPRAPPGHPDSGQEDDPVSPVFCAECGTLVGAHDDEGIYHFFQVIASDG</sequence>
<dbReference type="STRING" id="1169540.A0A0G4EAY1"/>
<evidence type="ECO:0000313" key="3">
    <source>
        <dbReference type="Proteomes" id="UP000041254"/>
    </source>
</evidence>
<dbReference type="VEuPathDB" id="CryptoDB:Vbra_6886"/>
<dbReference type="GO" id="GO:0005634">
    <property type="term" value="C:nucleus"/>
    <property type="evidence" value="ECO:0007669"/>
    <property type="project" value="TreeGrafter"/>
</dbReference>
<name>A0A0G4EAY1_VITBC</name>
<evidence type="ECO:0000256" key="1">
    <source>
        <dbReference type="SAM" id="MobiDB-lite"/>
    </source>
</evidence>
<accession>A0A0G4EAY1</accession>
<dbReference type="OrthoDB" id="122464at2759"/>
<dbReference type="Pfam" id="PF10238">
    <property type="entry name" value="Eapp_C"/>
    <property type="match status" value="1"/>
</dbReference>
<dbReference type="PhylomeDB" id="A0A0G4EAY1"/>
<proteinExistence type="predicted"/>
<keyword evidence="3" id="KW-1185">Reference proteome</keyword>
<dbReference type="InParanoid" id="A0A0G4EAY1"/>
<dbReference type="Proteomes" id="UP000041254">
    <property type="component" value="Unassembled WGS sequence"/>
</dbReference>
<evidence type="ECO:0000313" key="2">
    <source>
        <dbReference type="EMBL" id="CEL92608.1"/>
    </source>
</evidence>
<feature type="compositionally biased region" description="Acidic residues" evidence="1">
    <location>
        <begin position="91"/>
        <end position="123"/>
    </location>
</feature>
<dbReference type="PANTHER" id="PTHR15967">
    <property type="entry name" value="E2F-ASSOCIATED PHOSPHOPROTEIN"/>
    <property type="match status" value="1"/>
</dbReference>